<evidence type="ECO:0000313" key="2">
    <source>
        <dbReference type="Proteomes" id="UP000612956"/>
    </source>
</evidence>
<name>A0A917QUW3_9NOCA</name>
<evidence type="ECO:0000313" key="1">
    <source>
        <dbReference type="EMBL" id="GGK69356.1"/>
    </source>
</evidence>
<comment type="caution">
    <text evidence="1">The sequence shown here is derived from an EMBL/GenBank/DDBJ whole genome shotgun (WGS) entry which is preliminary data.</text>
</comment>
<dbReference type="Proteomes" id="UP000612956">
    <property type="component" value="Unassembled WGS sequence"/>
</dbReference>
<reference evidence="1" key="2">
    <citation type="submission" date="2020-09" db="EMBL/GenBank/DDBJ databases">
        <authorList>
            <person name="Sun Q."/>
            <person name="Zhou Y."/>
        </authorList>
    </citation>
    <scope>NUCLEOTIDE SEQUENCE</scope>
    <source>
        <strain evidence="1">CGMCC 4.7278</strain>
    </source>
</reference>
<protein>
    <submittedName>
        <fullName evidence="1">Uncharacterized protein</fullName>
    </submittedName>
</protein>
<keyword evidence="2" id="KW-1185">Reference proteome</keyword>
<sequence>MAESLCATVGLDLYLVDETGRGVVAFPDRPGLTMEQTYHYVADRDHLITVLADAGMLAVTARPAELRQAYTETTAAFAAREDAWLRDCGGGDAGAGIAGHKLHGDDAGGWWVTASECRAALATAATVDHRGVDAALVEFLARAAEYGGFRVWTTW</sequence>
<proteinExistence type="predicted"/>
<organism evidence="1 2">
    <name type="scientific">Nocardia camponoti</name>
    <dbReference type="NCBI Taxonomy" id="1616106"/>
    <lineage>
        <taxon>Bacteria</taxon>
        <taxon>Bacillati</taxon>
        <taxon>Actinomycetota</taxon>
        <taxon>Actinomycetes</taxon>
        <taxon>Mycobacteriales</taxon>
        <taxon>Nocardiaceae</taxon>
        <taxon>Nocardia</taxon>
    </lineage>
</organism>
<dbReference type="RefSeq" id="WP_188831241.1">
    <property type="nucleotide sequence ID" value="NZ_BMMW01000007.1"/>
</dbReference>
<accession>A0A917QUW3</accession>
<reference evidence="1" key="1">
    <citation type="journal article" date="2014" name="Int. J. Syst. Evol. Microbiol.">
        <title>Complete genome sequence of Corynebacterium casei LMG S-19264T (=DSM 44701T), isolated from a smear-ripened cheese.</title>
        <authorList>
            <consortium name="US DOE Joint Genome Institute (JGI-PGF)"/>
            <person name="Walter F."/>
            <person name="Albersmeier A."/>
            <person name="Kalinowski J."/>
            <person name="Ruckert C."/>
        </authorList>
    </citation>
    <scope>NUCLEOTIDE SEQUENCE</scope>
    <source>
        <strain evidence="1">CGMCC 4.7278</strain>
    </source>
</reference>
<dbReference type="EMBL" id="BMMW01000007">
    <property type="protein sequence ID" value="GGK69356.1"/>
    <property type="molecule type" value="Genomic_DNA"/>
</dbReference>
<gene>
    <name evidence="1" type="ORF">GCM10011591_46830</name>
</gene>
<dbReference type="AlphaFoldDB" id="A0A917QUW3"/>